<gene>
    <name evidence="3" type="ORF">SAMN02745218_00245</name>
</gene>
<dbReference type="Proteomes" id="UP000184196">
    <property type="component" value="Unassembled WGS sequence"/>
</dbReference>
<dbReference type="AlphaFoldDB" id="A0A1M4T788"/>
<dbReference type="PANTHER" id="PTHR43155">
    <property type="entry name" value="CYCLIC DI-GMP PHOSPHODIESTERASE PA4108-RELATED"/>
    <property type="match status" value="1"/>
</dbReference>
<dbReference type="InterPro" id="IPR037522">
    <property type="entry name" value="HD_GYP_dom"/>
</dbReference>
<feature type="compositionally biased region" description="Basic and acidic residues" evidence="1">
    <location>
        <begin position="118"/>
        <end position="129"/>
    </location>
</feature>
<evidence type="ECO:0000256" key="1">
    <source>
        <dbReference type="SAM" id="MobiDB-lite"/>
    </source>
</evidence>
<dbReference type="PANTHER" id="PTHR43155:SF2">
    <property type="entry name" value="CYCLIC DI-GMP PHOSPHODIESTERASE PA4108"/>
    <property type="match status" value="1"/>
</dbReference>
<dbReference type="Pfam" id="PF13487">
    <property type="entry name" value="HD_5"/>
    <property type="match status" value="1"/>
</dbReference>
<accession>A0A1M4T788</accession>
<organism evidence="3 4">
    <name type="scientific">Desulfofundulus australicus DSM 11792</name>
    <dbReference type="NCBI Taxonomy" id="1121425"/>
    <lineage>
        <taxon>Bacteria</taxon>
        <taxon>Bacillati</taxon>
        <taxon>Bacillota</taxon>
        <taxon>Clostridia</taxon>
        <taxon>Eubacteriales</taxon>
        <taxon>Peptococcaceae</taxon>
        <taxon>Desulfofundulus</taxon>
    </lineage>
</organism>
<dbReference type="Gene3D" id="1.10.3210.10">
    <property type="entry name" value="Hypothetical protein af1432"/>
    <property type="match status" value="1"/>
</dbReference>
<dbReference type="InterPro" id="IPR003607">
    <property type="entry name" value="HD/PDEase_dom"/>
</dbReference>
<name>A0A1M4T788_9FIRM</name>
<dbReference type="SUPFAM" id="SSF109604">
    <property type="entry name" value="HD-domain/PDEase-like"/>
    <property type="match status" value="1"/>
</dbReference>
<proteinExistence type="predicted"/>
<evidence type="ECO:0000259" key="2">
    <source>
        <dbReference type="PROSITE" id="PS51832"/>
    </source>
</evidence>
<dbReference type="EMBL" id="FQUW01000005">
    <property type="protein sequence ID" value="SHE40260.1"/>
    <property type="molecule type" value="Genomic_DNA"/>
</dbReference>
<evidence type="ECO:0000313" key="4">
    <source>
        <dbReference type="Proteomes" id="UP000184196"/>
    </source>
</evidence>
<reference evidence="4" key="1">
    <citation type="submission" date="2016-11" db="EMBL/GenBank/DDBJ databases">
        <authorList>
            <person name="Varghese N."/>
            <person name="Submissions S."/>
        </authorList>
    </citation>
    <scope>NUCLEOTIDE SEQUENCE [LARGE SCALE GENOMIC DNA]</scope>
    <source>
        <strain evidence="4">DSM 11792</strain>
    </source>
</reference>
<sequence>MKKHPQYGEGVLSPFSLPRPVIEIVLHHHERYDGGGYPAGLKGEKIPLFARIVSVADAFDAMTVDRPYRRALSIPAALRELRCNEGSQFDPEVVQRFVRAVEEGALEESRSGASSPENKQERRDDICSS</sequence>
<evidence type="ECO:0000313" key="3">
    <source>
        <dbReference type="EMBL" id="SHE40260.1"/>
    </source>
</evidence>
<feature type="domain" description="HD-GYP" evidence="2">
    <location>
        <begin position="1"/>
        <end position="113"/>
    </location>
</feature>
<dbReference type="CDD" id="cd00077">
    <property type="entry name" value="HDc"/>
    <property type="match status" value="1"/>
</dbReference>
<protein>
    <submittedName>
        <fullName evidence="3">HD domain-containing protein</fullName>
    </submittedName>
</protein>
<dbReference type="PROSITE" id="PS51832">
    <property type="entry name" value="HD_GYP"/>
    <property type="match status" value="1"/>
</dbReference>
<keyword evidence="4" id="KW-1185">Reference proteome</keyword>
<feature type="region of interest" description="Disordered" evidence="1">
    <location>
        <begin position="105"/>
        <end position="129"/>
    </location>
</feature>